<organism evidence="7 8">
    <name type="scientific">Mycoplasmopsis alligatoris A21JP2</name>
    <dbReference type="NCBI Taxonomy" id="747682"/>
    <lineage>
        <taxon>Bacteria</taxon>
        <taxon>Bacillati</taxon>
        <taxon>Mycoplasmatota</taxon>
        <taxon>Mycoplasmoidales</taxon>
        <taxon>Metamycoplasmataceae</taxon>
        <taxon>Mycoplasmopsis</taxon>
    </lineage>
</organism>
<feature type="domain" description="TM2" evidence="6">
    <location>
        <begin position="44"/>
        <end position="90"/>
    </location>
</feature>
<dbReference type="Proteomes" id="UP000004757">
    <property type="component" value="Unassembled WGS sequence"/>
</dbReference>
<dbReference type="OrthoDB" id="2004788at2"/>
<dbReference type="GO" id="GO:0016020">
    <property type="term" value="C:membrane"/>
    <property type="evidence" value="ECO:0007669"/>
    <property type="project" value="UniProtKB-SubCell"/>
</dbReference>
<protein>
    <submittedName>
        <fullName evidence="7">TM2 domain protein</fullName>
    </submittedName>
</protein>
<reference evidence="7 8" key="1">
    <citation type="submission" date="2010-03" db="EMBL/GenBank/DDBJ databases">
        <authorList>
            <person name="Glass J.I."/>
            <person name="Benders G.A."/>
            <person name="Durkin A.S."/>
            <person name="Farmerie W.G."/>
            <person name="Hlavinka K."/>
            <person name="Hostetler J."/>
            <person name="Jackson J."/>
            <person name="May M.A."/>
            <person name="Miller R.H."/>
            <person name="Paralanov V."/>
            <person name="Radune D."/>
            <person name="Szczypinski B."/>
            <person name="Brown D.R."/>
        </authorList>
    </citation>
    <scope>NUCLEOTIDE SEQUENCE [LARGE SCALE GENOMIC DNA]</scope>
    <source>
        <strain evidence="7 8">A21JP2</strain>
    </source>
</reference>
<gene>
    <name evidence="7" type="ORF">MALL_0632</name>
</gene>
<accession>D4XVF0</accession>
<comment type="subcellular location">
    <subcellularLocation>
        <location evidence="1">Membrane</location>
        <topology evidence="1">Multi-pass membrane protein</topology>
    </subcellularLocation>
</comment>
<feature type="transmembrane region" description="Helical" evidence="5">
    <location>
        <begin position="73"/>
        <end position="94"/>
    </location>
</feature>
<keyword evidence="3 5" id="KW-1133">Transmembrane helix</keyword>
<feature type="transmembrane region" description="Helical" evidence="5">
    <location>
        <begin position="106"/>
        <end position="123"/>
    </location>
</feature>
<dbReference type="STRING" id="747682.MALL_0632"/>
<keyword evidence="8" id="KW-1185">Reference proteome</keyword>
<evidence type="ECO:0000256" key="2">
    <source>
        <dbReference type="ARBA" id="ARBA00022692"/>
    </source>
</evidence>
<comment type="caution">
    <text evidence="7">The sequence shown here is derived from an EMBL/GenBank/DDBJ whole genome shotgun (WGS) entry which is preliminary data.</text>
</comment>
<proteinExistence type="predicted"/>
<evidence type="ECO:0000313" key="8">
    <source>
        <dbReference type="Proteomes" id="UP000004757"/>
    </source>
</evidence>
<dbReference type="InterPro" id="IPR007829">
    <property type="entry name" value="TM2"/>
</dbReference>
<keyword evidence="4 5" id="KW-0472">Membrane</keyword>
<evidence type="ECO:0000256" key="4">
    <source>
        <dbReference type="ARBA" id="ARBA00023136"/>
    </source>
</evidence>
<name>D4XVF0_9BACT</name>
<evidence type="ECO:0000259" key="6">
    <source>
        <dbReference type="Pfam" id="PF05154"/>
    </source>
</evidence>
<dbReference type="AlphaFoldDB" id="D4XVF0"/>
<evidence type="ECO:0000313" key="7">
    <source>
        <dbReference type="EMBL" id="EFF41698.1"/>
    </source>
</evidence>
<evidence type="ECO:0000256" key="3">
    <source>
        <dbReference type="ARBA" id="ARBA00022989"/>
    </source>
</evidence>
<evidence type="ECO:0000256" key="1">
    <source>
        <dbReference type="ARBA" id="ARBA00004141"/>
    </source>
</evidence>
<sequence length="154" mass="17992">MKKTKLIFSDEEIKKEHQYVQELYSQNKIKEKIIPTYYCKNKSDKNKTVVILLSLLLGFLGIDRWYLGKKISAATKLLLISVLTPILIYLWVGLDNYAFKNYPDAMIIWSILIFSSAAGFYFIDLVMSVTTPRDIHFQCVGSKYRKDVFKNELF</sequence>
<feature type="transmembrane region" description="Helical" evidence="5">
    <location>
        <begin position="49"/>
        <end position="67"/>
    </location>
</feature>
<dbReference type="EMBL" id="ADNC01000007">
    <property type="protein sequence ID" value="EFF41698.1"/>
    <property type="molecule type" value="Genomic_DNA"/>
</dbReference>
<dbReference type="eggNOG" id="ENOG5031ZCV">
    <property type="taxonomic scope" value="Bacteria"/>
</dbReference>
<keyword evidence="2 5" id="KW-0812">Transmembrane</keyword>
<evidence type="ECO:0000256" key="5">
    <source>
        <dbReference type="SAM" id="Phobius"/>
    </source>
</evidence>
<dbReference type="RefSeq" id="WP_005683409.1">
    <property type="nucleotide sequence ID" value="NZ_ADNC01000007.1"/>
</dbReference>
<dbReference type="Pfam" id="PF05154">
    <property type="entry name" value="TM2"/>
    <property type="match status" value="1"/>
</dbReference>